<reference evidence="1 2" key="1">
    <citation type="journal article" date="2014" name="Am. J. Bot.">
        <title>Genome assembly and annotation for red clover (Trifolium pratense; Fabaceae).</title>
        <authorList>
            <person name="Istvanek J."/>
            <person name="Jaros M."/>
            <person name="Krenek A."/>
            <person name="Repkova J."/>
        </authorList>
    </citation>
    <scope>NUCLEOTIDE SEQUENCE [LARGE SCALE GENOMIC DNA]</scope>
    <source>
        <strain evidence="2">cv. Tatra</strain>
        <tissue evidence="1">Young leaves</tissue>
    </source>
</reference>
<organism evidence="1 2">
    <name type="scientific">Trifolium pratense</name>
    <name type="common">Red clover</name>
    <dbReference type="NCBI Taxonomy" id="57577"/>
    <lineage>
        <taxon>Eukaryota</taxon>
        <taxon>Viridiplantae</taxon>
        <taxon>Streptophyta</taxon>
        <taxon>Embryophyta</taxon>
        <taxon>Tracheophyta</taxon>
        <taxon>Spermatophyta</taxon>
        <taxon>Magnoliopsida</taxon>
        <taxon>eudicotyledons</taxon>
        <taxon>Gunneridae</taxon>
        <taxon>Pentapetalae</taxon>
        <taxon>rosids</taxon>
        <taxon>fabids</taxon>
        <taxon>Fabales</taxon>
        <taxon>Fabaceae</taxon>
        <taxon>Papilionoideae</taxon>
        <taxon>50 kb inversion clade</taxon>
        <taxon>NPAAA clade</taxon>
        <taxon>Hologalegina</taxon>
        <taxon>IRL clade</taxon>
        <taxon>Trifolieae</taxon>
        <taxon>Trifolium</taxon>
    </lineage>
</organism>
<gene>
    <name evidence="1" type="ORF">L195_g057331</name>
</gene>
<dbReference type="AlphaFoldDB" id="A0A2K3KVS0"/>
<sequence>GSPQGISLLYDPYSYNHRSLEFRSSASLSSGHQLP</sequence>
<feature type="non-terminal residue" evidence="1">
    <location>
        <position position="1"/>
    </location>
</feature>
<dbReference type="Proteomes" id="UP000236291">
    <property type="component" value="Unassembled WGS sequence"/>
</dbReference>
<evidence type="ECO:0000313" key="1">
    <source>
        <dbReference type="EMBL" id="PNX70376.1"/>
    </source>
</evidence>
<evidence type="ECO:0000313" key="2">
    <source>
        <dbReference type="Proteomes" id="UP000236291"/>
    </source>
</evidence>
<reference evidence="1 2" key="2">
    <citation type="journal article" date="2017" name="Front. Plant Sci.">
        <title>Gene Classification and Mining of Molecular Markers Useful in Red Clover (Trifolium pratense) Breeding.</title>
        <authorList>
            <person name="Istvanek J."/>
            <person name="Dluhosova J."/>
            <person name="Dluhos P."/>
            <person name="Patkova L."/>
            <person name="Nedelnik J."/>
            <person name="Repkova J."/>
        </authorList>
    </citation>
    <scope>NUCLEOTIDE SEQUENCE [LARGE SCALE GENOMIC DNA]</scope>
    <source>
        <strain evidence="2">cv. Tatra</strain>
        <tissue evidence="1">Young leaves</tissue>
    </source>
</reference>
<accession>A0A2K3KVS0</accession>
<proteinExistence type="predicted"/>
<protein>
    <submittedName>
        <fullName evidence="1">Uncharacterized protein</fullName>
    </submittedName>
</protein>
<name>A0A2K3KVS0_TRIPR</name>
<dbReference type="EMBL" id="ASHM01112948">
    <property type="protein sequence ID" value="PNX70376.1"/>
    <property type="molecule type" value="Genomic_DNA"/>
</dbReference>
<comment type="caution">
    <text evidence="1">The sequence shown here is derived from an EMBL/GenBank/DDBJ whole genome shotgun (WGS) entry which is preliminary data.</text>
</comment>